<organism evidence="2 3">
    <name type="scientific">Purpureocillium lilacinum</name>
    <name type="common">Paecilomyces lilacinus</name>
    <dbReference type="NCBI Taxonomy" id="33203"/>
    <lineage>
        <taxon>Eukaryota</taxon>
        <taxon>Fungi</taxon>
        <taxon>Dikarya</taxon>
        <taxon>Ascomycota</taxon>
        <taxon>Pezizomycotina</taxon>
        <taxon>Sordariomycetes</taxon>
        <taxon>Hypocreomycetidae</taxon>
        <taxon>Hypocreales</taxon>
        <taxon>Ophiocordycipitaceae</taxon>
        <taxon>Purpureocillium</taxon>
    </lineage>
</organism>
<feature type="compositionally biased region" description="Basic and acidic residues" evidence="1">
    <location>
        <begin position="1"/>
        <end position="13"/>
    </location>
</feature>
<proteinExistence type="predicted"/>
<dbReference type="AlphaFoldDB" id="A0A2U3DQ40"/>
<gene>
    <name evidence="2" type="ORF">PCL_11260</name>
</gene>
<accession>A0A2U3DQ40</accession>
<protein>
    <submittedName>
        <fullName evidence="2">Uncharacterized protein</fullName>
    </submittedName>
</protein>
<sequence>MLGESHPPKEAKRVKISPLHGSSTLHNPAEGNAKSGNSGLGRQAGGVQAVSASKERTVGGTTRSKRATTQQCRHFQVASSSDSGARPLAPPSSRSRPPGMRPPKLGSQPALQDLPNADDDLWRRLFIRGVPDGPEQLHGYRPGGYCTISYIYKTTFTTAVTESSMNFFRAMCCATLRLPTVRWLLDAAARTPLRPIVDMQTTKGRDVHRPILLRRFGSYSTCQFLDIGTYRQPELAVQIIANFRRPVPPRRSLRSGGGRIVRPGHQHSDPDEVAMQGAKMDKGAGSSGAGSSNSFM</sequence>
<feature type="region of interest" description="Disordered" evidence="1">
    <location>
        <begin position="248"/>
        <end position="296"/>
    </location>
</feature>
<reference evidence="2 3" key="1">
    <citation type="journal article" date="2016" name="Front. Microbiol.">
        <title>Genome and transcriptome sequences reveal the specific parasitism of the nematophagous Purpureocillium lilacinum 36-1.</title>
        <authorList>
            <person name="Xie J."/>
            <person name="Li S."/>
            <person name="Mo C."/>
            <person name="Xiao X."/>
            <person name="Peng D."/>
            <person name="Wang G."/>
            <person name="Xiao Y."/>
        </authorList>
    </citation>
    <scope>NUCLEOTIDE SEQUENCE [LARGE SCALE GENOMIC DNA]</scope>
    <source>
        <strain evidence="2 3">36-1</strain>
    </source>
</reference>
<evidence type="ECO:0000313" key="2">
    <source>
        <dbReference type="EMBL" id="PWI64345.1"/>
    </source>
</evidence>
<comment type="caution">
    <text evidence="2">The sequence shown here is derived from an EMBL/GenBank/DDBJ whole genome shotgun (WGS) entry which is preliminary data.</text>
</comment>
<feature type="region of interest" description="Disordered" evidence="1">
    <location>
        <begin position="1"/>
        <end position="114"/>
    </location>
</feature>
<feature type="compositionally biased region" description="Polar residues" evidence="1">
    <location>
        <begin position="59"/>
        <end position="82"/>
    </location>
</feature>
<evidence type="ECO:0000256" key="1">
    <source>
        <dbReference type="SAM" id="MobiDB-lite"/>
    </source>
</evidence>
<feature type="compositionally biased region" description="Low complexity" evidence="1">
    <location>
        <begin position="83"/>
        <end position="98"/>
    </location>
</feature>
<evidence type="ECO:0000313" key="3">
    <source>
        <dbReference type="Proteomes" id="UP000245956"/>
    </source>
</evidence>
<name>A0A2U3DQ40_PURLI</name>
<dbReference type="Proteomes" id="UP000245956">
    <property type="component" value="Unassembled WGS sequence"/>
</dbReference>
<dbReference type="EMBL" id="LCWV01000070">
    <property type="protein sequence ID" value="PWI64345.1"/>
    <property type="molecule type" value="Genomic_DNA"/>
</dbReference>